<reference evidence="1" key="1">
    <citation type="submission" date="2021-02" db="EMBL/GenBank/DDBJ databases">
        <authorList>
            <person name="Dougan E. K."/>
            <person name="Rhodes N."/>
            <person name="Thang M."/>
            <person name="Chan C."/>
        </authorList>
    </citation>
    <scope>NUCLEOTIDE SEQUENCE</scope>
</reference>
<proteinExistence type="predicted"/>
<feature type="non-terminal residue" evidence="1">
    <location>
        <position position="1"/>
    </location>
</feature>
<comment type="caution">
    <text evidence="1">The sequence shown here is derived from an EMBL/GenBank/DDBJ whole genome shotgun (WGS) entry which is preliminary data.</text>
</comment>
<accession>A0A813FYG3</accession>
<evidence type="ECO:0000313" key="1">
    <source>
        <dbReference type="EMBL" id="CAE8617384.1"/>
    </source>
</evidence>
<organism evidence="1 2">
    <name type="scientific">Polarella glacialis</name>
    <name type="common">Dinoflagellate</name>
    <dbReference type="NCBI Taxonomy" id="89957"/>
    <lineage>
        <taxon>Eukaryota</taxon>
        <taxon>Sar</taxon>
        <taxon>Alveolata</taxon>
        <taxon>Dinophyceae</taxon>
        <taxon>Suessiales</taxon>
        <taxon>Suessiaceae</taxon>
        <taxon>Polarella</taxon>
    </lineage>
</organism>
<dbReference type="AlphaFoldDB" id="A0A813FYG3"/>
<evidence type="ECO:0000313" key="2">
    <source>
        <dbReference type="Proteomes" id="UP000654075"/>
    </source>
</evidence>
<dbReference type="EMBL" id="CAJNNV010026144">
    <property type="protein sequence ID" value="CAE8617384.1"/>
    <property type="molecule type" value="Genomic_DNA"/>
</dbReference>
<protein>
    <submittedName>
        <fullName evidence="1">Uncharacterized protein</fullName>
    </submittedName>
</protein>
<feature type="non-terminal residue" evidence="1">
    <location>
        <position position="126"/>
    </location>
</feature>
<gene>
    <name evidence="1" type="ORF">PGLA1383_LOCUS35049</name>
</gene>
<sequence>VLKSTLESSGVFRAVKGWWRMDQLTALVISGSFIYLAGDSRFVAKVRTLEMSFAARAELFSSDEGELKALATDGTDLFVSSSLSGKARLIRLRCIDLQRRGSLAFDGLSADWRSDDGYSRALMLSG</sequence>
<dbReference type="Proteomes" id="UP000654075">
    <property type="component" value="Unassembled WGS sequence"/>
</dbReference>
<name>A0A813FYG3_POLGL</name>
<keyword evidence="2" id="KW-1185">Reference proteome</keyword>